<evidence type="ECO:0008006" key="3">
    <source>
        <dbReference type="Google" id="ProtNLM"/>
    </source>
</evidence>
<name>A0A4R2JQH0_9PSEU</name>
<gene>
    <name evidence="1" type="ORF">EV192_102611</name>
</gene>
<evidence type="ECO:0000313" key="1">
    <source>
        <dbReference type="EMBL" id="TCO62473.1"/>
    </source>
</evidence>
<dbReference type="OrthoDB" id="3661391at2"/>
<accession>A0A4R2JQH0</accession>
<comment type="caution">
    <text evidence="1">The sequence shown here is derived from an EMBL/GenBank/DDBJ whole genome shotgun (WGS) entry which is preliminary data.</text>
</comment>
<proteinExistence type="predicted"/>
<dbReference type="RefSeq" id="WP_132114264.1">
    <property type="nucleotide sequence ID" value="NZ_SLWS01000002.1"/>
</dbReference>
<dbReference type="AlphaFoldDB" id="A0A4R2JQH0"/>
<dbReference type="SUPFAM" id="SSF53756">
    <property type="entry name" value="UDP-Glycosyltransferase/glycogen phosphorylase"/>
    <property type="match status" value="1"/>
</dbReference>
<evidence type="ECO:0000313" key="2">
    <source>
        <dbReference type="Proteomes" id="UP000295680"/>
    </source>
</evidence>
<reference evidence="1 2" key="1">
    <citation type="submission" date="2019-03" db="EMBL/GenBank/DDBJ databases">
        <title>Genomic Encyclopedia of Type Strains, Phase IV (KMG-IV): sequencing the most valuable type-strain genomes for metagenomic binning, comparative biology and taxonomic classification.</title>
        <authorList>
            <person name="Goeker M."/>
        </authorList>
    </citation>
    <scope>NUCLEOTIDE SEQUENCE [LARGE SCALE GENOMIC DNA]</scope>
    <source>
        <strain evidence="1 2">DSM 45934</strain>
    </source>
</reference>
<organism evidence="1 2">
    <name type="scientific">Actinocrispum wychmicini</name>
    <dbReference type="NCBI Taxonomy" id="1213861"/>
    <lineage>
        <taxon>Bacteria</taxon>
        <taxon>Bacillati</taxon>
        <taxon>Actinomycetota</taxon>
        <taxon>Actinomycetes</taxon>
        <taxon>Pseudonocardiales</taxon>
        <taxon>Pseudonocardiaceae</taxon>
        <taxon>Actinocrispum</taxon>
    </lineage>
</organism>
<dbReference type="Proteomes" id="UP000295680">
    <property type="component" value="Unassembled WGS sequence"/>
</dbReference>
<sequence length="399" mass="44450">MKEPAQPQPGRWQTLPAEVTVAAVVHTPVSMMRMLDYAALLEPDPRVRLEWTIAPDRFNTGTEQLLEKQRVSVVPWAQALERPYDLALTTSLHQVEFLQAKRKFAAPHGCGYGKRYPSWAWPAHENPPVYGLDRESLLDRDGRPVFDSVLLPHLADLAVLIQQCPEVAHTAIVGGDLAFDRLMAAGAYRERYRLDFGVRRKQTLVALGSTWGGESLLAKFRDLPNRLLTELSADHKMIMTMHPAAWYEHGPRQIRAWMRDANEAGLDFIGPGVDWRPLLAAADVFIGDHTSLTSYAAAAGVPVLLSHYSPDEIAPTSLIAELAEVCPRLTDEPLPDQLAMARQTRDAQQNVALARISAHPGRSALVVRKALYRLIGLPEPDLPPRVDPMARTELDLPDY</sequence>
<protein>
    <recommendedName>
        <fullName evidence="3">CDP-glycerol:poly(Glycerophosphate) glycerophosphotransferase</fullName>
    </recommendedName>
</protein>
<dbReference type="EMBL" id="SLWS01000002">
    <property type="protein sequence ID" value="TCO62473.1"/>
    <property type="molecule type" value="Genomic_DNA"/>
</dbReference>
<keyword evidence="2" id="KW-1185">Reference proteome</keyword>